<dbReference type="InterPro" id="IPR035919">
    <property type="entry name" value="EAL_sf"/>
</dbReference>
<dbReference type="CDD" id="cd00156">
    <property type="entry name" value="REC"/>
    <property type="match status" value="1"/>
</dbReference>
<dbReference type="SUPFAM" id="SSF141868">
    <property type="entry name" value="EAL domain-like"/>
    <property type="match status" value="1"/>
</dbReference>
<evidence type="ECO:0000313" key="5">
    <source>
        <dbReference type="EMBL" id="NLR74796.1"/>
    </source>
</evidence>
<evidence type="ECO:0000259" key="2">
    <source>
        <dbReference type="PROSITE" id="PS50110"/>
    </source>
</evidence>
<dbReference type="CDD" id="cd01948">
    <property type="entry name" value="EAL"/>
    <property type="match status" value="1"/>
</dbReference>
<dbReference type="Gene3D" id="3.20.20.450">
    <property type="entry name" value="EAL domain"/>
    <property type="match status" value="1"/>
</dbReference>
<reference evidence="5 6" key="1">
    <citation type="submission" date="2020-04" db="EMBL/GenBank/DDBJ databases">
        <title>Draft genome of Leeia sp. IMCC25680.</title>
        <authorList>
            <person name="Song J."/>
            <person name="Cho J.-C."/>
        </authorList>
    </citation>
    <scope>NUCLEOTIDE SEQUENCE [LARGE SCALE GENOMIC DNA]</scope>
    <source>
        <strain evidence="5 6">IMCC25680</strain>
    </source>
</reference>
<proteinExistence type="predicted"/>
<dbReference type="SUPFAM" id="SSF55073">
    <property type="entry name" value="Nucleotide cyclase"/>
    <property type="match status" value="1"/>
</dbReference>
<dbReference type="GO" id="GO:0003824">
    <property type="term" value="F:catalytic activity"/>
    <property type="evidence" value="ECO:0007669"/>
    <property type="project" value="UniProtKB-ARBA"/>
</dbReference>
<dbReference type="GO" id="GO:0000160">
    <property type="term" value="P:phosphorelay signal transduction system"/>
    <property type="evidence" value="ECO:0007669"/>
    <property type="project" value="InterPro"/>
</dbReference>
<dbReference type="PROSITE" id="PS50883">
    <property type="entry name" value="EAL"/>
    <property type="match status" value="1"/>
</dbReference>
<dbReference type="InterPro" id="IPR052155">
    <property type="entry name" value="Biofilm_reg_signaling"/>
</dbReference>
<sequence length="568" mass="64657">MMRTPLIKVLLIDDDPEERLLIQPLLRAEEQVRYQLEQVADYDTARKRILQGHDDVYLVDYHLGAHDGIGLIEEMTALGCTRPLLLLTHQDSLSIDQQAMLKGAADYLPKGELSAPLLTRAIQHALERKRHERLLRTMAMHDALTGLLNRTGVYDYLEHALARCQRDDRQLAVMFIDLDRFKEINDTLGHRVGDALLIGIAHRLKCALRVQDMVARIGGDEFLVVAEGYQRKQTPAHIAEKILMALREPFPLEGKPYFVTCSIGIATYPDGPAEAETLIRDADTALYSAKDSGKNTYHFFTEAMQQSIRERRDIHNHLLQAMQQDEFELYYQPQFALGTGEVVALEVMLRWRHPQQGLLQPEAFLGHAEELGLMQPLLEWTLQSLAQFQAQLPESLQTSLRYGINLSGRLLLRDPLVELLQQWCDRSGILPQQLELEISEEALLELHRKQDRRPLRLQQAGFGLVLDHFGTGYASFGQLQHYPICGIKVDRECTQQLLDNEVVRAVVEATRHVAHSLQLHAAACGVETPAQLMLLRELGFDRVQGQLPHPPRPAAHMLEQLQHTLRLR</sequence>
<evidence type="ECO:0000313" key="6">
    <source>
        <dbReference type="Proteomes" id="UP000587991"/>
    </source>
</evidence>
<keyword evidence="1" id="KW-0597">Phosphoprotein</keyword>
<evidence type="ECO:0000259" key="4">
    <source>
        <dbReference type="PROSITE" id="PS50887"/>
    </source>
</evidence>
<gene>
    <name evidence="5" type="ORF">HF682_06435</name>
</gene>
<dbReference type="NCBIfam" id="TIGR00254">
    <property type="entry name" value="GGDEF"/>
    <property type="match status" value="1"/>
</dbReference>
<dbReference type="CDD" id="cd01949">
    <property type="entry name" value="GGDEF"/>
    <property type="match status" value="1"/>
</dbReference>
<dbReference type="InterPro" id="IPR011006">
    <property type="entry name" value="CheY-like_superfamily"/>
</dbReference>
<protein>
    <submittedName>
        <fullName evidence="5">EAL domain-containing protein</fullName>
    </submittedName>
</protein>
<accession>A0A847SB91</accession>
<dbReference type="SMART" id="SM00052">
    <property type="entry name" value="EAL"/>
    <property type="match status" value="1"/>
</dbReference>
<feature type="domain" description="EAL" evidence="3">
    <location>
        <begin position="311"/>
        <end position="565"/>
    </location>
</feature>
<dbReference type="PROSITE" id="PS50887">
    <property type="entry name" value="GGDEF"/>
    <property type="match status" value="1"/>
</dbReference>
<dbReference type="Pfam" id="PF00563">
    <property type="entry name" value="EAL"/>
    <property type="match status" value="1"/>
</dbReference>
<feature type="domain" description="Response regulatory" evidence="2">
    <location>
        <begin position="8"/>
        <end position="125"/>
    </location>
</feature>
<feature type="domain" description="GGDEF" evidence="4">
    <location>
        <begin position="169"/>
        <end position="302"/>
    </location>
</feature>
<dbReference type="SMART" id="SM00267">
    <property type="entry name" value="GGDEF"/>
    <property type="match status" value="1"/>
</dbReference>
<dbReference type="RefSeq" id="WP_168876381.1">
    <property type="nucleotide sequence ID" value="NZ_JABAIM010000001.1"/>
</dbReference>
<dbReference type="FunFam" id="3.30.70.270:FF:000001">
    <property type="entry name" value="Diguanylate cyclase domain protein"/>
    <property type="match status" value="1"/>
</dbReference>
<evidence type="ECO:0000256" key="1">
    <source>
        <dbReference type="PROSITE-ProRule" id="PRU00169"/>
    </source>
</evidence>
<dbReference type="Proteomes" id="UP000587991">
    <property type="component" value="Unassembled WGS sequence"/>
</dbReference>
<dbReference type="SMART" id="SM00448">
    <property type="entry name" value="REC"/>
    <property type="match status" value="1"/>
</dbReference>
<dbReference type="InterPro" id="IPR001633">
    <property type="entry name" value="EAL_dom"/>
</dbReference>
<dbReference type="Gene3D" id="3.40.50.2300">
    <property type="match status" value="1"/>
</dbReference>
<dbReference type="Pfam" id="PF00990">
    <property type="entry name" value="GGDEF"/>
    <property type="match status" value="1"/>
</dbReference>
<dbReference type="Gene3D" id="3.30.70.270">
    <property type="match status" value="1"/>
</dbReference>
<name>A0A847SB91_9NEIS</name>
<evidence type="ECO:0000259" key="3">
    <source>
        <dbReference type="PROSITE" id="PS50883"/>
    </source>
</evidence>
<dbReference type="InterPro" id="IPR001789">
    <property type="entry name" value="Sig_transdc_resp-reg_receiver"/>
</dbReference>
<comment type="caution">
    <text evidence="5">The sequence shown here is derived from an EMBL/GenBank/DDBJ whole genome shotgun (WGS) entry which is preliminary data.</text>
</comment>
<dbReference type="PANTHER" id="PTHR44757">
    <property type="entry name" value="DIGUANYLATE CYCLASE DGCP"/>
    <property type="match status" value="1"/>
</dbReference>
<dbReference type="InterPro" id="IPR000160">
    <property type="entry name" value="GGDEF_dom"/>
</dbReference>
<dbReference type="InterPro" id="IPR029787">
    <property type="entry name" value="Nucleotide_cyclase"/>
</dbReference>
<dbReference type="EMBL" id="JABAIM010000001">
    <property type="protein sequence ID" value="NLR74796.1"/>
    <property type="molecule type" value="Genomic_DNA"/>
</dbReference>
<dbReference type="AlphaFoldDB" id="A0A847SB91"/>
<dbReference type="InterPro" id="IPR043128">
    <property type="entry name" value="Rev_trsase/Diguanyl_cyclase"/>
</dbReference>
<dbReference type="PANTHER" id="PTHR44757:SF2">
    <property type="entry name" value="BIOFILM ARCHITECTURE MAINTENANCE PROTEIN MBAA"/>
    <property type="match status" value="1"/>
</dbReference>
<feature type="modified residue" description="4-aspartylphosphate" evidence="1">
    <location>
        <position position="60"/>
    </location>
</feature>
<keyword evidence="6" id="KW-1185">Reference proteome</keyword>
<dbReference type="PROSITE" id="PS50110">
    <property type="entry name" value="RESPONSE_REGULATORY"/>
    <property type="match status" value="1"/>
</dbReference>
<dbReference type="Pfam" id="PF00072">
    <property type="entry name" value="Response_reg"/>
    <property type="match status" value="1"/>
</dbReference>
<dbReference type="SUPFAM" id="SSF52172">
    <property type="entry name" value="CheY-like"/>
    <property type="match status" value="1"/>
</dbReference>
<organism evidence="5 6">
    <name type="scientific">Leeia aquatica</name>
    <dbReference type="NCBI Taxonomy" id="2725557"/>
    <lineage>
        <taxon>Bacteria</taxon>
        <taxon>Pseudomonadati</taxon>
        <taxon>Pseudomonadota</taxon>
        <taxon>Betaproteobacteria</taxon>
        <taxon>Neisseriales</taxon>
        <taxon>Leeiaceae</taxon>
        <taxon>Leeia</taxon>
    </lineage>
</organism>